<keyword evidence="6" id="KW-0902">Two-component regulatory system</keyword>
<feature type="transmembrane region" description="Helical" evidence="8">
    <location>
        <begin position="189"/>
        <end position="212"/>
    </location>
</feature>
<feature type="transmembrane region" description="Helical" evidence="8">
    <location>
        <begin position="64"/>
        <end position="87"/>
    </location>
</feature>
<dbReference type="PROSITE" id="PS50109">
    <property type="entry name" value="HIS_KIN"/>
    <property type="match status" value="1"/>
</dbReference>
<sequence>MPAHFVLQLATATVGLLHLLMACAAWLMLRGPRHAQAVQLWAAGTLLLGACLALGGLADPLPPHLPAVLQQAGLPALLLAGLVLRLLALRRHMGRPLHLGSWSVAAAALGLGWAACLQSDDPRVAASYANAVLILGTAITGQHAWEASTRSGARTGRWLAWTEWLLTAALVLRAFAIAAAPPSAGRWDWWLVVGAAALAALFGNLGCLGMVLDDLHRAELQARQAQMDETASREAAEQTAQELQALLSQRDELAEERESLLQMLAHEIRQPLQSAGQAMQDAVQVLRQPRGASAGQVRAQLLQAQTVLGDVRSVLDNTLAAATLLSRGTPLVRQEVALDFLVELTLGDLGARQLDRLTVDWRTDVDSLEVEPGLVRLALRNLLNNAFAHGGPAVQVQLCIDELPAGGGLRLLVADDGPGIAPDQLLTPPPGQPARRRLGLSVVRQVMDLHGGQLVLGNELPRGFVAQLVFPLPADDWGMDDALADALVGDGGEPELAQAGSSGARNT</sequence>
<feature type="transmembrane region" description="Helical" evidence="8">
    <location>
        <begin position="6"/>
        <end position="28"/>
    </location>
</feature>
<keyword evidence="7" id="KW-0175">Coiled coil</keyword>
<keyword evidence="4" id="KW-0808">Transferase</keyword>
<dbReference type="GO" id="GO:0004673">
    <property type="term" value="F:protein histidine kinase activity"/>
    <property type="evidence" value="ECO:0007669"/>
    <property type="project" value="UniProtKB-EC"/>
</dbReference>
<dbReference type="InterPro" id="IPR004358">
    <property type="entry name" value="Sig_transdc_His_kin-like_C"/>
</dbReference>
<dbReference type="PANTHER" id="PTHR44936:SF9">
    <property type="entry name" value="SENSOR PROTEIN CREC"/>
    <property type="match status" value="1"/>
</dbReference>
<proteinExistence type="predicted"/>
<dbReference type="CDD" id="cd00075">
    <property type="entry name" value="HATPase"/>
    <property type="match status" value="1"/>
</dbReference>
<dbReference type="Gene3D" id="3.30.565.10">
    <property type="entry name" value="Histidine kinase-like ATPase, C-terminal domain"/>
    <property type="match status" value="1"/>
</dbReference>
<organism evidence="10 11">
    <name type="scientific">Pseudaquabacterium pictum</name>
    <dbReference type="NCBI Taxonomy" id="2315236"/>
    <lineage>
        <taxon>Bacteria</taxon>
        <taxon>Pseudomonadati</taxon>
        <taxon>Pseudomonadota</taxon>
        <taxon>Betaproteobacteria</taxon>
        <taxon>Burkholderiales</taxon>
        <taxon>Sphaerotilaceae</taxon>
        <taxon>Pseudaquabacterium</taxon>
    </lineage>
</organism>
<dbReference type="InterPro" id="IPR036890">
    <property type="entry name" value="HATPase_C_sf"/>
</dbReference>
<evidence type="ECO:0000256" key="1">
    <source>
        <dbReference type="ARBA" id="ARBA00000085"/>
    </source>
</evidence>
<dbReference type="RefSeq" id="WP_137733120.1">
    <property type="nucleotide sequence ID" value="NZ_BJCL01000005.1"/>
</dbReference>
<gene>
    <name evidence="10" type="ORF">AQPW35_24680</name>
</gene>
<feature type="transmembrane region" description="Helical" evidence="8">
    <location>
        <begin position="158"/>
        <end position="177"/>
    </location>
</feature>
<dbReference type="SMART" id="SM00387">
    <property type="entry name" value="HATPase_c"/>
    <property type="match status" value="1"/>
</dbReference>
<protein>
    <recommendedName>
        <fullName evidence="2">histidine kinase</fullName>
        <ecNumber evidence="2">2.7.13.3</ecNumber>
    </recommendedName>
</protein>
<dbReference type="Proteomes" id="UP000301751">
    <property type="component" value="Unassembled WGS sequence"/>
</dbReference>
<evidence type="ECO:0000256" key="3">
    <source>
        <dbReference type="ARBA" id="ARBA00022553"/>
    </source>
</evidence>
<name>A0A480AT35_9BURK</name>
<dbReference type="PANTHER" id="PTHR44936">
    <property type="entry name" value="SENSOR PROTEIN CREC"/>
    <property type="match status" value="1"/>
</dbReference>
<comment type="catalytic activity">
    <reaction evidence="1">
        <text>ATP + protein L-histidine = ADP + protein N-phospho-L-histidine.</text>
        <dbReference type="EC" id="2.7.13.3"/>
    </reaction>
</comment>
<feature type="coiled-coil region" evidence="7">
    <location>
        <begin position="236"/>
        <end position="270"/>
    </location>
</feature>
<comment type="caution">
    <text evidence="10">The sequence shown here is derived from an EMBL/GenBank/DDBJ whole genome shotgun (WGS) entry which is preliminary data.</text>
</comment>
<keyword evidence="3" id="KW-0597">Phosphoprotein</keyword>
<accession>A0A480AT35</accession>
<dbReference type="SUPFAM" id="SSF55874">
    <property type="entry name" value="ATPase domain of HSP90 chaperone/DNA topoisomerase II/histidine kinase"/>
    <property type="match status" value="1"/>
</dbReference>
<feature type="transmembrane region" description="Helical" evidence="8">
    <location>
        <begin position="127"/>
        <end position="146"/>
    </location>
</feature>
<evidence type="ECO:0000256" key="2">
    <source>
        <dbReference type="ARBA" id="ARBA00012438"/>
    </source>
</evidence>
<evidence type="ECO:0000313" key="10">
    <source>
        <dbReference type="EMBL" id="GCL63387.1"/>
    </source>
</evidence>
<dbReference type="EC" id="2.7.13.3" evidence="2"/>
<dbReference type="EMBL" id="BJCL01000005">
    <property type="protein sequence ID" value="GCL63387.1"/>
    <property type="molecule type" value="Genomic_DNA"/>
</dbReference>
<feature type="domain" description="Histidine kinase" evidence="9">
    <location>
        <begin position="263"/>
        <end position="474"/>
    </location>
</feature>
<evidence type="ECO:0000259" key="9">
    <source>
        <dbReference type="PROSITE" id="PS50109"/>
    </source>
</evidence>
<keyword evidence="8" id="KW-0812">Transmembrane</keyword>
<evidence type="ECO:0000256" key="5">
    <source>
        <dbReference type="ARBA" id="ARBA00022777"/>
    </source>
</evidence>
<keyword evidence="8" id="KW-0472">Membrane</keyword>
<evidence type="ECO:0000256" key="4">
    <source>
        <dbReference type="ARBA" id="ARBA00022679"/>
    </source>
</evidence>
<dbReference type="OrthoDB" id="9803824at2"/>
<evidence type="ECO:0000313" key="11">
    <source>
        <dbReference type="Proteomes" id="UP000301751"/>
    </source>
</evidence>
<dbReference type="InterPro" id="IPR005467">
    <property type="entry name" value="His_kinase_dom"/>
</dbReference>
<feature type="transmembrane region" description="Helical" evidence="8">
    <location>
        <begin position="40"/>
        <end position="58"/>
    </location>
</feature>
<feature type="transmembrane region" description="Helical" evidence="8">
    <location>
        <begin position="99"/>
        <end position="115"/>
    </location>
</feature>
<keyword evidence="8" id="KW-1133">Transmembrane helix</keyword>
<evidence type="ECO:0000256" key="7">
    <source>
        <dbReference type="SAM" id="Coils"/>
    </source>
</evidence>
<dbReference type="Pfam" id="PF02518">
    <property type="entry name" value="HATPase_c"/>
    <property type="match status" value="1"/>
</dbReference>
<keyword evidence="5" id="KW-0418">Kinase</keyword>
<dbReference type="InterPro" id="IPR050980">
    <property type="entry name" value="2C_sensor_his_kinase"/>
</dbReference>
<dbReference type="PRINTS" id="PR00344">
    <property type="entry name" value="BCTRLSENSOR"/>
</dbReference>
<keyword evidence="11" id="KW-1185">Reference proteome</keyword>
<evidence type="ECO:0000256" key="8">
    <source>
        <dbReference type="SAM" id="Phobius"/>
    </source>
</evidence>
<evidence type="ECO:0000256" key="6">
    <source>
        <dbReference type="ARBA" id="ARBA00023012"/>
    </source>
</evidence>
<dbReference type="GO" id="GO:0000160">
    <property type="term" value="P:phosphorelay signal transduction system"/>
    <property type="evidence" value="ECO:0007669"/>
    <property type="project" value="UniProtKB-KW"/>
</dbReference>
<reference evidence="11" key="1">
    <citation type="submission" date="2019-03" db="EMBL/GenBank/DDBJ databases">
        <title>Aquabacterium pictum sp.nov., the first bacteriochlorophyll a-containing freshwater bacterium in the genus Aquabacterium of the class Betaproteobacteria.</title>
        <authorList>
            <person name="Hirose S."/>
            <person name="Tank M."/>
            <person name="Hara E."/>
            <person name="Tamaki H."/>
            <person name="Takaichi S."/>
            <person name="Haruta S."/>
            <person name="Hanada S."/>
        </authorList>
    </citation>
    <scope>NUCLEOTIDE SEQUENCE [LARGE SCALE GENOMIC DNA]</scope>
    <source>
        <strain evidence="11">W35</strain>
    </source>
</reference>
<dbReference type="AlphaFoldDB" id="A0A480AT35"/>
<dbReference type="InterPro" id="IPR003594">
    <property type="entry name" value="HATPase_dom"/>
</dbReference>